<dbReference type="PANTHER" id="PTHR14523:SF1">
    <property type="entry name" value="HOMOLOGOUS RECOMBINATION OB-FOLD PROTEIN"/>
    <property type="match status" value="1"/>
</dbReference>
<dbReference type="KEGG" id="cvn:111108543"/>
<dbReference type="PANTHER" id="PTHR14523">
    <property type="entry name" value="UNCHARACTERIZED PROTEIN C17ORF53 HOMOLOG"/>
    <property type="match status" value="1"/>
</dbReference>
<accession>A0A8B8B9X8</accession>
<dbReference type="GO" id="GO:0000725">
    <property type="term" value="P:recombinational repair"/>
    <property type="evidence" value="ECO:0007669"/>
    <property type="project" value="InterPro"/>
</dbReference>
<proteinExistence type="predicted"/>
<dbReference type="AlphaFoldDB" id="A0A8B8B9X8"/>
<feature type="region of interest" description="Disordered" evidence="1">
    <location>
        <begin position="22"/>
        <end position="88"/>
    </location>
</feature>
<feature type="region of interest" description="Disordered" evidence="1">
    <location>
        <begin position="473"/>
        <end position="527"/>
    </location>
</feature>
<feature type="region of interest" description="Disordered" evidence="1">
    <location>
        <begin position="129"/>
        <end position="254"/>
    </location>
</feature>
<feature type="compositionally biased region" description="Basic and acidic residues" evidence="1">
    <location>
        <begin position="153"/>
        <end position="171"/>
    </location>
</feature>
<feature type="compositionally biased region" description="Polar residues" evidence="1">
    <location>
        <begin position="483"/>
        <end position="527"/>
    </location>
</feature>
<feature type="domain" description="Homologous recombination OB-fold protein OB-fold" evidence="2">
    <location>
        <begin position="329"/>
        <end position="410"/>
    </location>
</feature>
<evidence type="ECO:0000256" key="1">
    <source>
        <dbReference type="SAM" id="MobiDB-lite"/>
    </source>
</evidence>
<dbReference type="Proteomes" id="UP000694844">
    <property type="component" value="Chromosome 8"/>
</dbReference>
<keyword evidence="3" id="KW-1185">Reference proteome</keyword>
<dbReference type="InterPro" id="IPR058570">
    <property type="entry name" value="HROB_OB"/>
</dbReference>
<evidence type="ECO:0000313" key="3">
    <source>
        <dbReference type="Proteomes" id="UP000694844"/>
    </source>
</evidence>
<organism evidence="3 4">
    <name type="scientific">Crassostrea virginica</name>
    <name type="common">Eastern oyster</name>
    <dbReference type="NCBI Taxonomy" id="6565"/>
    <lineage>
        <taxon>Eukaryota</taxon>
        <taxon>Metazoa</taxon>
        <taxon>Spiralia</taxon>
        <taxon>Lophotrochozoa</taxon>
        <taxon>Mollusca</taxon>
        <taxon>Bivalvia</taxon>
        <taxon>Autobranchia</taxon>
        <taxon>Pteriomorphia</taxon>
        <taxon>Ostreida</taxon>
        <taxon>Ostreoidea</taxon>
        <taxon>Ostreidae</taxon>
        <taxon>Crassostrea</taxon>
    </lineage>
</organism>
<sequence length="706" mass="77087">MFELPDDDDSFWEDLPLEDVTNIRSPKEKISSQRDDQCKSRIGGPPITAGTSVSVKQNQNSRHQTEKSFVCDGKGNNIIPPSHRNNEGKSFVPSRVNTLMVQPTAGQQGTREQVQFCAGEQLKLSGSEQVRGHELLTGEVRSGKRLSSESDLDPSKKMRLGEEQGAKEVYHRRNSPHQAPTPGQLGRTPTPQARSEHPSHSNSSGQRPLVVGTARRPSSGQEQGHAATPVVRKARRKFPGPAGLLPRLSGNTENSREAVVSLLKTSPEQLSIQKEDVILSSQSTEDGFSEGPWRTLMEELGAEGQQLLPNFSISNNLNKARKKQLHRGKVPLLLCVVDSIDWHGSDLSVALKDRSGKIQGTIHRDIMKEFESELQVGSAIVLRQVSVISPNPRSHYLNITPANIVFIYSKQGDSCKQVNKGNASLSTVLEEVQREESSQRLQTSRAAMKTPNRNLINGPSGQGRTPQFGVGPSDSAAPVFDKTPQNGRTRSFTSSSPQMIHRTPQTYGRQPVSTTRTPLGIQSPSDYPSIRTHTPAATCSTSAPSVRTPLHQGSILSVPSGSNRAMNVGIPASLSSNSPYSAGQTHGGNLPGWNPHGSRAQCRLGTQTFQSMPNNLSQVNLPEVNNNYQTPPNKRAFKFKPTRTPEIRNISNTSAIDSTTASPVNIHSELPTSSTSKLKQCDNLRFEVDWGEDLSDDMLSQLSEDF</sequence>
<dbReference type="OrthoDB" id="21443at2759"/>
<dbReference type="RefSeq" id="XP_022300227.1">
    <property type="nucleotide sequence ID" value="XM_022444519.1"/>
</dbReference>
<dbReference type="Pfam" id="PF15072">
    <property type="entry name" value="HROB"/>
    <property type="match status" value="1"/>
</dbReference>
<evidence type="ECO:0000313" key="4">
    <source>
        <dbReference type="RefSeq" id="XP_022300227.1"/>
    </source>
</evidence>
<dbReference type="GeneID" id="111108543"/>
<dbReference type="InterPro" id="IPR028045">
    <property type="entry name" value="HROB"/>
</dbReference>
<protein>
    <submittedName>
        <fullName evidence="4">Uncharacterized protein LOC111108543</fullName>
    </submittedName>
</protein>
<feature type="compositionally biased region" description="Polar residues" evidence="1">
    <location>
        <begin position="49"/>
        <end position="62"/>
    </location>
</feature>
<gene>
    <name evidence="4" type="primary">LOC111108543</name>
</gene>
<reference evidence="4" key="1">
    <citation type="submission" date="2025-08" db="UniProtKB">
        <authorList>
            <consortium name="RefSeq"/>
        </authorList>
    </citation>
    <scope>IDENTIFICATION</scope>
    <source>
        <tissue evidence="4">Whole sample</tissue>
    </source>
</reference>
<name>A0A8B8B9X8_CRAVI</name>
<feature type="compositionally biased region" description="Basic and acidic residues" evidence="1">
    <location>
        <begin position="25"/>
        <end position="39"/>
    </location>
</feature>
<evidence type="ECO:0000259" key="2">
    <source>
        <dbReference type="Pfam" id="PF15072"/>
    </source>
</evidence>